<feature type="chain" id="PRO_5043046873" description="Ferric-chelate reductase 1" evidence="13">
    <location>
        <begin position="23"/>
        <end position="1243"/>
    </location>
</feature>
<feature type="compositionally biased region" description="Low complexity" evidence="11">
    <location>
        <begin position="194"/>
        <end position="242"/>
    </location>
</feature>
<keyword evidence="8" id="KW-0408">Iron</keyword>
<feature type="domain" description="Cytochrome b561" evidence="15">
    <location>
        <begin position="947"/>
        <end position="1156"/>
    </location>
</feature>
<dbReference type="Gene3D" id="1.20.120.1770">
    <property type="match status" value="1"/>
</dbReference>
<dbReference type="Gene3D" id="2.60.40.4060">
    <property type="entry name" value="Reeler domain"/>
    <property type="match status" value="1"/>
</dbReference>
<keyword evidence="6" id="KW-0249">Electron transport</keyword>
<dbReference type="PANTHER" id="PTHR46902">
    <property type="entry name" value="DOMON DOMAIN-CONTAINING PROTEIN FRRS1L"/>
    <property type="match status" value="1"/>
</dbReference>
<evidence type="ECO:0000259" key="14">
    <source>
        <dbReference type="PROSITE" id="PS50836"/>
    </source>
</evidence>
<dbReference type="CDD" id="cd08760">
    <property type="entry name" value="Cyt_b561_FRRS1_like"/>
    <property type="match status" value="1"/>
</dbReference>
<evidence type="ECO:0000256" key="11">
    <source>
        <dbReference type="SAM" id="MobiDB-lite"/>
    </source>
</evidence>
<feature type="region of interest" description="Disordered" evidence="11">
    <location>
        <begin position="194"/>
        <end position="259"/>
    </location>
</feature>
<feature type="transmembrane region" description="Helical" evidence="12">
    <location>
        <begin position="1213"/>
        <end position="1242"/>
    </location>
</feature>
<feature type="domain" description="DOMON" evidence="14">
    <location>
        <begin position="636"/>
        <end position="757"/>
    </location>
</feature>
<dbReference type="Pfam" id="PF02014">
    <property type="entry name" value="Reeler"/>
    <property type="match status" value="1"/>
</dbReference>
<comment type="cofactor">
    <cofactor evidence="1">
        <name>heme b</name>
        <dbReference type="ChEBI" id="CHEBI:60344"/>
    </cofactor>
</comment>
<keyword evidence="4" id="KW-0813">Transport</keyword>
<dbReference type="KEGG" id="aqu:109581744"/>
<evidence type="ECO:0000256" key="8">
    <source>
        <dbReference type="ARBA" id="ARBA00023004"/>
    </source>
</evidence>
<protein>
    <recommendedName>
        <fullName evidence="19">Ferric-chelate reductase 1</fullName>
    </recommendedName>
</protein>
<feature type="domain" description="DOMON" evidence="14">
    <location>
        <begin position="816"/>
        <end position="936"/>
    </location>
</feature>
<dbReference type="Pfam" id="PF03351">
    <property type="entry name" value="DOMON"/>
    <property type="match status" value="4"/>
</dbReference>
<comment type="similarity">
    <text evidence="3">Belongs to the FRRS1 family.</text>
</comment>
<keyword evidence="18" id="KW-1185">Reference proteome</keyword>
<dbReference type="GO" id="GO:0099072">
    <property type="term" value="P:regulation of postsynaptic membrane neurotransmitter receptor levels"/>
    <property type="evidence" value="ECO:0007669"/>
    <property type="project" value="TreeGrafter"/>
</dbReference>
<dbReference type="SMART" id="SM00664">
    <property type="entry name" value="DoH"/>
    <property type="match status" value="4"/>
</dbReference>
<evidence type="ECO:0000259" key="16">
    <source>
        <dbReference type="PROSITE" id="PS51019"/>
    </source>
</evidence>
<feature type="transmembrane region" description="Helical" evidence="12">
    <location>
        <begin position="1095"/>
        <end position="1117"/>
    </location>
</feature>
<feature type="transmembrane region" description="Helical" evidence="12">
    <location>
        <begin position="1019"/>
        <end position="1042"/>
    </location>
</feature>
<dbReference type="PROSITE" id="PS51019">
    <property type="entry name" value="REELIN"/>
    <property type="match status" value="1"/>
</dbReference>
<keyword evidence="5 12" id="KW-0812">Transmembrane</keyword>
<feature type="transmembrane region" description="Helical" evidence="12">
    <location>
        <begin position="988"/>
        <end position="1007"/>
    </location>
</feature>
<name>A0AAN0J3R3_AMPQE</name>
<dbReference type="GeneID" id="109581744"/>
<evidence type="ECO:0000256" key="13">
    <source>
        <dbReference type="SAM" id="SignalP"/>
    </source>
</evidence>
<dbReference type="RefSeq" id="XP_019851675.1">
    <property type="nucleotide sequence ID" value="XM_019996116.1"/>
</dbReference>
<feature type="domain" description="DOMON" evidence="14">
    <location>
        <begin position="276"/>
        <end position="397"/>
    </location>
</feature>
<evidence type="ECO:0000256" key="2">
    <source>
        <dbReference type="ARBA" id="ARBA00004141"/>
    </source>
</evidence>
<comment type="subcellular location">
    <subcellularLocation>
        <location evidence="2">Membrane</location>
        <topology evidence="2">Multi-pass membrane protein</topology>
    </subcellularLocation>
</comment>
<feature type="region of interest" description="Disordered" evidence="11">
    <location>
        <begin position="772"/>
        <end position="805"/>
    </location>
</feature>
<evidence type="ECO:0000256" key="5">
    <source>
        <dbReference type="ARBA" id="ARBA00022692"/>
    </source>
</evidence>
<evidence type="ECO:0000256" key="3">
    <source>
        <dbReference type="ARBA" id="ARBA00009195"/>
    </source>
</evidence>
<proteinExistence type="inferred from homology"/>
<evidence type="ECO:0000256" key="12">
    <source>
        <dbReference type="SAM" id="Phobius"/>
    </source>
</evidence>
<sequence length="1243" mass="134054">MWKMALTSVALLFLSCVTIVFSYSSGPPTSRCSNLLPGHPTSTGGSNPGGFYIYSDLIDCNGAYNASQAYTIRLQGSQNFKGFIIQARESGTSNLIGTFSNLPSGTQLMGCGGSATVSHNNGNAKSSVTVTWTSPASTGTLDIRYTVVVSRTPQSVFYANMAAASFRPSGSSCTLNSPVTSSSVASSSVTSSSVASSSIAPTSTPAPSSSTQGMPSSSSTPPTSSSISPTSSSALPSSSTSSVQPTNLPPACPSTDKTPSSDFPIVFKSPTNCDRASCTFYWAMGPNSVNSQYLDIYMEGTVDGWMAVGFSLDQSMGMDDVLGCKIENNAVTVLDTWNPNGYTPNVADSNSSAGICTHSTSYTNGRMSCLFSRSAGITNQGQDYNLDSSYYILRAYRTNSQPVVSFLYKHSSTPTPSSVQYNPMRDSNTSPSCPSAPTDTSAFPIVFKSPTDCDRASCTFYWAMGPKSGSSQYLDVYMEGTVDGWMAVGFSLDQSMGMDDVLGCKIENNAVTVLDTWNPNGYTPNVADSNSSAGICTHSTSYTNGRMSCLFSRSASITNQGQDYNLDSSYYILRAYRTNSQPVVSFLYKHSSTPTPSSVQYNPMRDSNTSPSCPSAPTDTSAFPIVFKLPTNCDRASCTFYWAMGPNSGSSQYLDVYMEGTVDGWMAVGFSLDQSMGMDDVLGCKIENNAVNVLDTWNPNGYTPNVADSNSSAGICTHSTSYTNGRMSCLFSRTVSITNQGQDYNLDSSYYILRAYRTNSQPVVSFLYKHSSTPTPSSVQYNPMRDSTTPAPPTEDCPQAPSSDTTYPFRVGSPGDDYYFAANFNSDNSSFIDMRLEGKADGYIAVGFTATRDMYNADVVGCKRNPADGSVSVIDTWNPSTRSNLLDASQSGICRHTAGYSNGRISCTFSKYVGIIDSGQDLDLNATLYRIYNAYSSTGGLASEGLSRHTITPSFSSAQTNLLTDIREGRTETVDTWPKQQLLKTHGTFMTIAWLVLAMSGAFLAAWMKPVLPNGEWFIAHRILMAGSLIVGVLGFILPFIAHARSPTPGLISFSSDGKNTAHFVIGIIIMCLHIANPIIAVFRCNPKGEKRWIFNLSHAHIIGYALLVLSFINIALGAHLLDRGSFEVAGFYIVFIILLTLFQVFLFIIHAYNAHNAPEKDRPALVHSLLKYKYLFATSTSGEYELKDKNKKEEEEKKDTVKPEKKKPIPSALIRTSWIAVIGHLIAVAIAVEIMIILIAFA</sequence>
<organism evidence="17 18">
    <name type="scientific">Amphimedon queenslandica</name>
    <name type="common">Sponge</name>
    <dbReference type="NCBI Taxonomy" id="400682"/>
    <lineage>
        <taxon>Eukaryota</taxon>
        <taxon>Metazoa</taxon>
        <taxon>Porifera</taxon>
        <taxon>Demospongiae</taxon>
        <taxon>Heteroscleromorpha</taxon>
        <taxon>Haplosclerida</taxon>
        <taxon>Niphatidae</taxon>
        <taxon>Amphimedon</taxon>
    </lineage>
</organism>
<evidence type="ECO:0000256" key="10">
    <source>
        <dbReference type="ARBA" id="ARBA00023180"/>
    </source>
</evidence>
<evidence type="ECO:0000313" key="17">
    <source>
        <dbReference type="EnsemblMetazoa" id="XP_019851675.1"/>
    </source>
</evidence>
<evidence type="ECO:0000256" key="7">
    <source>
        <dbReference type="ARBA" id="ARBA00022989"/>
    </source>
</evidence>
<dbReference type="PROSITE" id="PS51257">
    <property type="entry name" value="PROKAR_LIPOPROTEIN"/>
    <property type="match status" value="1"/>
</dbReference>
<dbReference type="InterPro" id="IPR042789">
    <property type="entry name" value="FRRS1L"/>
</dbReference>
<evidence type="ECO:0008006" key="19">
    <source>
        <dbReference type="Google" id="ProtNLM"/>
    </source>
</evidence>
<evidence type="ECO:0000256" key="1">
    <source>
        <dbReference type="ARBA" id="ARBA00001970"/>
    </source>
</evidence>
<dbReference type="SMART" id="SM00665">
    <property type="entry name" value="B561"/>
    <property type="match status" value="1"/>
</dbReference>
<feature type="compositionally biased region" description="Polar residues" evidence="11">
    <location>
        <begin position="772"/>
        <end position="789"/>
    </location>
</feature>
<evidence type="ECO:0000313" key="18">
    <source>
        <dbReference type="Proteomes" id="UP000007879"/>
    </source>
</evidence>
<accession>A0AAN0J3R3</accession>
<keyword evidence="7 12" id="KW-1133">Transmembrane helix</keyword>
<dbReference type="PROSITE" id="PS50836">
    <property type="entry name" value="DOMON"/>
    <property type="match status" value="4"/>
</dbReference>
<keyword evidence="10" id="KW-0325">Glycoprotein</keyword>
<dbReference type="AlphaFoldDB" id="A0AAN0J3R3"/>
<evidence type="ECO:0000256" key="9">
    <source>
        <dbReference type="ARBA" id="ARBA00023136"/>
    </source>
</evidence>
<feature type="transmembrane region" description="Helical" evidence="12">
    <location>
        <begin position="1062"/>
        <end position="1083"/>
    </location>
</feature>
<feature type="domain" description="Reelin" evidence="16">
    <location>
        <begin position="17"/>
        <end position="182"/>
    </location>
</feature>
<dbReference type="CDD" id="cd08544">
    <property type="entry name" value="Reeler"/>
    <property type="match status" value="1"/>
</dbReference>
<dbReference type="Proteomes" id="UP000007879">
    <property type="component" value="Unassembled WGS sequence"/>
</dbReference>
<feature type="domain" description="DOMON" evidence="14">
    <location>
        <begin position="456"/>
        <end position="577"/>
    </location>
</feature>
<dbReference type="InterPro" id="IPR006593">
    <property type="entry name" value="Cyt_b561/ferric_Rdtase_TM"/>
</dbReference>
<evidence type="ECO:0000256" key="4">
    <source>
        <dbReference type="ARBA" id="ARBA00022448"/>
    </source>
</evidence>
<feature type="transmembrane region" description="Helical" evidence="12">
    <location>
        <begin position="1129"/>
        <end position="1153"/>
    </location>
</feature>
<dbReference type="InterPro" id="IPR005018">
    <property type="entry name" value="DOMON_domain"/>
</dbReference>
<dbReference type="GO" id="GO:1900449">
    <property type="term" value="P:regulation of glutamate receptor signaling pathway"/>
    <property type="evidence" value="ECO:0007669"/>
    <property type="project" value="InterPro"/>
</dbReference>
<feature type="signal peptide" evidence="13">
    <location>
        <begin position="1"/>
        <end position="22"/>
    </location>
</feature>
<keyword evidence="9 12" id="KW-0472">Membrane</keyword>
<dbReference type="PROSITE" id="PS50939">
    <property type="entry name" value="CYTOCHROME_B561"/>
    <property type="match status" value="1"/>
</dbReference>
<dbReference type="PANTHER" id="PTHR46902:SF1">
    <property type="entry name" value="DOMON DOMAIN-CONTAINING PROTEIN FRRS1L"/>
    <property type="match status" value="1"/>
</dbReference>
<dbReference type="GO" id="GO:0016020">
    <property type="term" value="C:membrane"/>
    <property type="evidence" value="ECO:0007669"/>
    <property type="project" value="UniProtKB-SubCell"/>
</dbReference>
<dbReference type="InterPro" id="IPR042307">
    <property type="entry name" value="Reeler_sf"/>
</dbReference>
<reference evidence="17" key="2">
    <citation type="submission" date="2024-06" db="UniProtKB">
        <authorList>
            <consortium name="EnsemblMetazoa"/>
        </authorList>
    </citation>
    <scope>IDENTIFICATION</scope>
</reference>
<reference evidence="18" key="1">
    <citation type="journal article" date="2010" name="Nature">
        <title>The Amphimedon queenslandica genome and the evolution of animal complexity.</title>
        <authorList>
            <person name="Srivastava M."/>
            <person name="Simakov O."/>
            <person name="Chapman J."/>
            <person name="Fahey B."/>
            <person name="Gauthier M.E."/>
            <person name="Mitros T."/>
            <person name="Richards G.S."/>
            <person name="Conaco C."/>
            <person name="Dacre M."/>
            <person name="Hellsten U."/>
            <person name="Larroux C."/>
            <person name="Putnam N.H."/>
            <person name="Stanke M."/>
            <person name="Adamska M."/>
            <person name="Darling A."/>
            <person name="Degnan S.M."/>
            <person name="Oakley T.H."/>
            <person name="Plachetzki D.C."/>
            <person name="Zhai Y."/>
            <person name="Adamski M."/>
            <person name="Calcino A."/>
            <person name="Cummins S.F."/>
            <person name="Goodstein D.M."/>
            <person name="Harris C."/>
            <person name="Jackson D.J."/>
            <person name="Leys S.P."/>
            <person name="Shu S."/>
            <person name="Woodcroft B.J."/>
            <person name="Vervoort M."/>
            <person name="Kosik K.S."/>
            <person name="Manning G."/>
            <person name="Degnan B.M."/>
            <person name="Rokhsar D.S."/>
        </authorList>
    </citation>
    <scope>NUCLEOTIDE SEQUENCE [LARGE SCALE GENOMIC DNA]</scope>
</reference>
<evidence type="ECO:0000259" key="15">
    <source>
        <dbReference type="PROSITE" id="PS50939"/>
    </source>
</evidence>
<dbReference type="EnsemblMetazoa" id="XM_019996116.1">
    <property type="protein sequence ID" value="XP_019851675.1"/>
    <property type="gene ID" value="LOC109581744"/>
</dbReference>
<keyword evidence="13" id="KW-0732">Signal</keyword>
<dbReference type="InterPro" id="IPR002861">
    <property type="entry name" value="Reeler_dom"/>
</dbReference>
<evidence type="ECO:0000256" key="6">
    <source>
        <dbReference type="ARBA" id="ARBA00022982"/>
    </source>
</evidence>